<evidence type="ECO:0000313" key="3">
    <source>
        <dbReference type="Proteomes" id="UP000198756"/>
    </source>
</evidence>
<feature type="signal peptide" evidence="1">
    <location>
        <begin position="1"/>
        <end position="23"/>
    </location>
</feature>
<organism evidence="2 3">
    <name type="scientific">Algoriphagus alkaliphilus</name>
    <dbReference type="NCBI Taxonomy" id="279824"/>
    <lineage>
        <taxon>Bacteria</taxon>
        <taxon>Pseudomonadati</taxon>
        <taxon>Bacteroidota</taxon>
        <taxon>Cytophagia</taxon>
        <taxon>Cytophagales</taxon>
        <taxon>Cyclobacteriaceae</taxon>
        <taxon>Algoriphagus</taxon>
    </lineage>
</organism>
<evidence type="ECO:0008006" key="4">
    <source>
        <dbReference type="Google" id="ProtNLM"/>
    </source>
</evidence>
<gene>
    <name evidence="2" type="ORF">SAMN03080617_01267</name>
</gene>
<evidence type="ECO:0000256" key="1">
    <source>
        <dbReference type="SAM" id="SignalP"/>
    </source>
</evidence>
<dbReference type="STRING" id="279824.SAMN03080617_01267"/>
<evidence type="ECO:0000313" key="2">
    <source>
        <dbReference type="EMBL" id="SDA60647.1"/>
    </source>
</evidence>
<keyword evidence="3" id="KW-1185">Reference proteome</keyword>
<dbReference type="PROSITE" id="PS51257">
    <property type="entry name" value="PROKAR_LIPOPROTEIN"/>
    <property type="match status" value="1"/>
</dbReference>
<dbReference type="RefSeq" id="WP_092729104.1">
    <property type="nucleotide sequence ID" value="NZ_FMXE01000007.1"/>
</dbReference>
<protein>
    <recommendedName>
        <fullName evidence="4">Lipocalin-like domain-containing protein</fullName>
    </recommendedName>
</protein>
<accession>A0A1G5WT01</accession>
<dbReference type="OrthoDB" id="795172at2"/>
<feature type="chain" id="PRO_5011534294" description="Lipocalin-like domain-containing protein" evidence="1">
    <location>
        <begin position="24"/>
        <end position="167"/>
    </location>
</feature>
<dbReference type="Proteomes" id="UP000198756">
    <property type="component" value="Unassembled WGS sequence"/>
</dbReference>
<dbReference type="AlphaFoldDB" id="A0A1G5WT01"/>
<reference evidence="3" key="1">
    <citation type="submission" date="2016-10" db="EMBL/GenBank/DDBJ databases">
        <authorList>
            <person name="Varghese N."/>
            <person name="Submissions S."/>
        </authorList>
    </citation>
    <scope>NUCLEOTIDE SEQUENCE [LARGE SCALE GENOMIC DNA]</scope>
    <source>
        <strain evidence="3">DSM 22703</strain>
    </source>
</reference>
<sequence>MKKYFPFALVAVFAALISCTENEAPISPIIGTWESRVFVDSLDLWFVETLEFKNDSIFDLTITVRELETGPDLGFRLVTTSWYNLEGDTFKYYYSDVLMYFGLHEEAPLYVPKSELNAGIVDFFRIPEGILTFSSDRRRFQFQENCLTINPSIACFEFPIKEYIRVN</sequence>
<proteinExistence type="predicted"/>
<name>A0A1G5WT01_9BACT</name>
<dbReference type="EMBL" id="FMXE01000007">
    <property type="protein sequence ID" value="SDA60647.1"/>
    <property type="molecule type" value="Genomic_DNA"/>
</dbReference>
<keyword evidence="1" id="KW-0732">Signal</keyword>